<proteinExistence type="predicted"/>
<feature type="region of interest" description="Disordered" evidence="1">
    <location>
        <begin position="72"/>
        <end position="92"/>
    </location>
</feature>
<gene>
    <name evidence="2" type="ORF">CCMP2556_LOCUS6934</name>
</gene>
<sequence length="619" mass="68842">MRASTWSCVDPCSHRTGLLKARAQSQDIGGVHGLGRRHAKLAHSFLMAAALRGHWIRRLKRPQRVWRCSIKDGSVNGPSSEDPLEQTQPKKPQEEQAYFSVVQFMINKGKDACRLPLSDFEEFCTQGNLSPDQVLKTLRFLSKEGEQDDFQTVSITSVEEFVVFCIVCHLQQLETGRMDSGMLGVFLKELLRPAPKLQNYGKLMALVRSHPDKLCVSGAGGSGFVSLRNGSCPSLPTLDHEAQSDGQFQSGEQDIDLEEEEEEAVNRSSEEQSPCTLLFELANRYLTRRLGGYKGALGTESREQDANVLAKRFSRSVRNHGILRPEVVLAEIDHACSLRKISEDQLFKDRFVGKILAGYVKTLLLVETAIRTSLASQPVLTMHDLEMSVLSHPMFRKARRLEDVSIGKLQFHPLVQKAFGLEQLEVIPKDFPQLSSSELMVKLFSEPIVAPMLGMGSRLSRKRSRSLVDSLMKLAAEYGFSHWNQLGIAIQEGSFLTQLIPMQRDERRKGFALWRGAMGPGGGTPGTDRKLCFTVFPECVAKGCGGCGGWTVFALRALTRHLSSSWARRGSNLSPLGEASGEVCRCQVIVKFVACTVVGTLDAGEDEFRMNSLRRHSVW</sequence>
<accession>A0ABP0IJ39</accession>
<dbReference type="EMBL" id="CAXAMN010003058">
    <property type="protein sequence ID" value="CAK9002628.1"/>
    <property type="molecule type" value="Genomic_DNA"/>
</dbReference>
<evidence type="ECO:0000313" key="2">
    <source>
        <dbReference type="EMBL" id="CAK9002628.1"/>
    </source>
</evidence>
<reference evidence="2 3" key="1">
    <citation type="submission" date="2024-02" db="EMBL/GenBank/DDBJ databases">
        <authorList>
            <person name="Chen Y."/>
            <person name="Shah S."/>
            <person name="Dougan E. K."/>
            <person name="Thang M."/>
            <person name="Chan C."/>
        </authorList>
    </citation>
    <scope>NUCLEOTIDE SEQUENCE [LARGE SCALE GENOMIC DNA]</scope>
</reference>
<organism evidence="2 3">
    <name type="scientific">Durusdinium trenchii</name>
    <dbReference type="NCBI Taxonomy" id="1381693"/>
    <lineage>
        <taxon>Eukaryota</taxon>
        <taxon>Sar</taxon>
        <taxon>Alveolata</taxon>
        <taxon>Dinophyceae</taxon>
        <taxon>Suessiales</taxon>
        <taxon>Symbiodiniaceae</taxon>
        <taxon>Durusdinium</taxon>
    </lineage>
</organism>
<protein>
    <submittedName>
        <fullName evidence="2">Uncharacterized protein</fullName>
    </submittedName>
</protein>
<keyword evidence="3" id="KW-1185">Reference proteome</keyword>
<evidence type="ECO:0000313" key="3">
    <source>
        <dbReference type="Proteomes" id="UP001642484"/>
    </source>
</evidence>
<evidence type="ECO:0000256" key="1">
    <source>
        <dbReference type="SAM" id="MobiDB-lite"/>
    </source>
</evidence>
<name>A0ABP0IJ39_9DINO</name>
<comment type="caution">
    <text evidence="2">The sequence shown here is derived from an EMBL/GenBank/DDBJ whole genome shotgun (WGS) entry which is preliminary data.</text>
</comment>
<dbReference type="Proteomes" id="UP001642484">
    <property type="component" value="Unassembled WGS sequence"/>
</dbReference>